<dbReference type="InterPro" id="IPR026444">
    <property type="entry name" value="Secre_tail"/>
</dbReference>
<reference evidence="2 3" key="1">
    <citation type="submission" date="2020-05" db="EMBL/GenBank/DDBJ databases">
        <title>Hymenobacter terrestris sp. nov. and Hymenobacter lapidiphilus sp. nov., isolated from regoliths in Antarctica.</title>
        <authorList>
            <person name="Sedlacek I."/>
            <person name="Pantucek R."/>
            <person name="Zeman M."/>
            <person name="Holochova P."/>
            <person name="Kralova S."/>
            <person name="Stankova E."/>
            <person name="Sedo O."/>
            <person name="Micenkova L."/>
            <person name="Svec P."/>
            <person name="Gupta V."/>
            <person name="Sood U."/>
            <person name="Korpole U.S."/>
            <person name="Lal R."/>
        </authorList>
    </citation>
    <scope>NUCLEOTIDE SEQUENCE [LARGE SCALE GENOMIC DNA]</scope>
    <source>
        <strain evidence="2 3">P5342</strain>
    </source>
</reference>
<accession>A0A7Y7U4L9</accession>
<organism evidence="2 3">
    <name type="scientific">Hymenobacter lapidiphilus</name>
    <dbReference type="NCBI Taxonomy" id="2608003"/>
    <lineage>
        <taxon>Bacteria</taxon>
        <taxon>Pseudomonadati</taxon>
        <taxon>Bacteroidota</taxon>
        <taxon>Cytophagia</taxon>
        <taxon>Cytophagales</taxon>
        <taxon>Hymenobacteraceae</taxon>
        <taxon>Hymenobacter</taxon>
    </lineage>
</organism>
<evidence type="ECO:0000256" key="1">
    <source>
        <dbReference type="SAM" id="SignalP"/>
    </source>
</evidence>
<feature type="chain" id="PRO_5031499976" evidence="1">
    <location>
        <begin position="20"/>
        <end position="528"/>
    </location>
</feature>
<evidence type="ECO:0000313" key="3">
    <source>
        <dbReference type="Proteomes" id="UP000565521"/>
    </source>
</evidence>
<dbReference type="Proteomes" id="UP000565521">
    <property type="component" value="Unassembled WGS sequence"/>
</dbReference>
<dbReference type="NCBIfam" id="TIGR04183">
    <property type="entry name" value="Por_Secre_tail"/>
    <property type="match status" value="1"/>
</dbReference>
<evidence type="ECO:0000313" key="2">
    <source>
        <dbReference type="EMBL" id="NVO30387.1"/>
    </source>
</evidence>
<keyword evidence="1" id="KW-0732">Signal</keyword>
<sequence>MKQLLLFWLASALALQARAQLPTNSYAVSTPCPSSLNQPSGLSRINTDGSITPIGIVSEAGTGIVVNGLGYNDNNRVALYAMRVVPPTAASIQAGTPPDLYRIDLTTAVATNVGPMTPPPTPTTGLTPPSGFGVTARDYRQTLNFVGDSNPDGTYYLGGVTFRISALYFGDFPFPGTATVTDVRLYVGTTSLPVVPAPVAAPVWQRVNASDPATAAIIETYRAQTQAYINSALSTPAPEGGIQDWVYDKPSGNLVSYIGQSGQYLTITNPGTAPVGVTTTPTVPLPPLPPGTTDNNIGSMFSDQFSNVYVVRAGSGEIFRVDNVTGNYENRSFGNALGCNRGDAVSFSDALPLPVTLTRFDATATGPTVRLSWATAFEERASHFEVERSATATAWNTVARVAAGNQATGQQYAATDARPLPGTAYYRLAMHDRDGTVSYSGVRIVRSAAATAVYPNPVRRTAQVLLPMPGQSATLELVSARGAVVRRLTAPAGLASVEVPMADLPAGFYLLRVQQAGATSTTRVVLEK</sequence>
<keyword evidence="3" id="KW-1185">Reference proteome</keyword>
<feature type="signal peptide" evidence="1">
    <location>
        <begin position="1"/>
        <end position="19"/>
    </location>
</feature>
<dbReference type="InterPro" id="IPR013783">
    <property type="entry name" value="Ig-like_fold"/>
</dbReference>
<proteinExistence type="predicted"/>
<comment type="caution">
    <text evidence="2">The sequence shown here is derived from an EMBL/GenBank/DDBJ whole genome shotgun (WGS) entry which is preliminary data.</text>
</comment>
<dbReference type="RefSeq" id="WP_176907082.1">
    <property type="nucleotide sequence ID" value="NZ_JABKAU010000005.1"/>
</dbReference>
<dbReference type="EMBL" id="JABKAU010000005">
    <property type="protein sequence ID" value="NVO30387.1"/>
    <property type="molecule type" value="Genomic_DNA"/>
</dbReference>
<name>A0A7Y7U4L9_9BACT</name>
<protein>
    <submittedName>
        <fullName evidence="2">T9SS type A sorting domain-containing protein</fullName>
    </submittedName>
</protein>
<dbReference type="Gene3D" id="2.60.40.10">
    <property type="entry name" value="Immunoglobulins"/>
    <property type="match status" value="1"/>
</dbReference>
<dbReference type="AlphaFoldDB" id="A0A7Y7U4L9"/>
<gene>
    <name evidence="2" type="ORF">HW554_04135</name>
</gene>